<dbReference type="PIRSF" id="PIRSF006305">
    <property type="entry name" value="Maf"/>
    <property type="match status" value="1"/>
</dbReference>
<comment type="caution">
    <text evidence="7">The sequence shown here is derived from an EMBL/GenBank/DDBJ whole genome shotgun (WGS) entry which is preliminary data.</text>
</comment>
<comment type="catalytic activity">
    <reaction evidence="4">
        <text>a 2'-deoxyribonucleoside 5'-triphosphate + H2O = a 2'-deoxyribonucleoside 5'-phosphate + diphosphate + H(+)</text>
        <dbReference type="Rhea" id="RHEA:44644"/>
        <dbReference type="ChEBI" id="CHEBI:15377"/>
        <dbReference type="ChEBI" id="CHEBI:15378"/>
        <dbReference type="ChEBI" id="CHEBI:33019"/>
        <dbReference type="ChEBI" id="CHEBI:61560"/>
        <dbReference type="ChEBI" id="CHEBI:65317"/>
        <dbReference type="EC" id="3.6.1.9"/>
    </reaction>
</comment>
<dbReference type="EMBL" id="DOGS01000002">
    <property type="protein sequence ID" value="HBQ47278.1"/>
    <property type="molecule type" value="Genomic_DNA"/>
</dbReference>
<evidence type="ECO:0000256" key="1">
    <source>
        <dbReference type="ARBA" id="ARBA00001968"/>
    </source>
</evidence>
<dbReference type="AlphaFoldDB" id="A0A059E7Q5"/>
<comment type="similarity">
    <text evidence="4">Belongs to the Maf family.</text>
</comment>
<dbReference type="Proteomes" id="UP000259173">
    <property type="component" value="Unassembled WGS sequence"/>
</dbReference>
<dbReference type="GO" id="GO:0005737">
    <property type="term" value="C:cytoplasm"/>
    <property type="evidence" value="ECO:0007669"/>
    <property type="project" value="UniProtKB-SubCell"/>
</dbReference>
<comment type="caution">
    <text evidence="4">Lacks conserved residue(s) required for the propagation of feature annotation.</text>
</comment>
<accession>A0A059E7Q5</accession>
<dbReference type="Proteomes" id="UP000263957">
    <property type="component" value="Unassembled WGS sequence"/>
</dbReference>
<name>A0A059E7Q5_9PROT</name>
<dbReference type="CDD" id="cd00555">
    <property type="entry name" value="Maf"/>
    <property type="match status" value="1"/>
</dbReference>
<comment type="catalytic activity">
    <reaction evidence="4">
        <text>a ribonucleoside 5'-triphosphate + H2O = a ribonucleoside 5'-phosphate + diphosphate + H(+)</text>
        <dbReference type="Rhea" id="RHEA:23996"/>
        <dbReference type="ChEBI" id="CHEBI:15377"/>
        <dbReference type="ChEBI" id="CHEBI:15378"/>
        <dbReference type="ChEBI" id="CHEBI:33019"/>
        <dbReference type="ChEBI" id="CHEBI:58043"/>
        <dbReference type="ChEBI" id="CHEBI:61557"/>
        <dbReference type="EC" id="3.6.1.9"/>
    </reaction>
</comment>
<evidence type="ECO:0000313" key="8">
    <source>
        <dbReference type="Proteomes" id="UP000024547"/>
    </source>
</evidence>
<dbReference type="RefSeq" id="WP_035549745.1">
    <property type="nucleotide sequence ID" value="NZ_AWFH01000006.1"/>
</dbReference>
<evidence type="ECO:0000313" key="7">
    <source>
        <dbReference type="EMBL" id="KCZ63572.1"/>
    </source>
</evidence>
<evidence type="ECO:0000256" key="4">
    <source>
        <dbReference type="HAMAP-Rule" id="MF_00528"/>
    </source>
</evidence>
<dbReference type="SUPFAM" id="SSF52972">
    <property type="entry name" value="ITPase-like"/>
    <property type="match status" value="1"/>
</dbReference>
<evidence type="ECO:0000256" key="3">
    <source>
        <dbReference type="ARBA" id="ARBA00023080"/>
    </source>
</evidence>
<dbReference type="Proteomes" id="UP000024547">
    <property type="component" value="Unassembled WGS sequence"/>
</dbReference>
<proteinExistence type="inferred from homology"/>
<evidence type="ECO:0000313" key="10">
    <source>
        <dbReference type="Proteomes" id="UP000263957"/>
    </source>
</evidence>
<gene>
    <name evidence="5" type="ORF">DCG65_01385</name>
    <name evidence="6" type="ORF">DD728_00070</name>
    <name evidence="7" type="ORF">HY36_14850</name>
</gene>
<reference evidence="9 10" key="2">
    <citation type="journal article" date="2018" name="Nat. Biotechnol.">
        <title>A standardized bacterial taxonomy based on genome phylogeny substantially revises the tree of life.</title>
        <authorList>
            <person name="Parks D.H."/>
            <person name="Chuvochina M."/>
            <person name="Waite D.W."/>
            <person name="Rinke C."/>
            <person name="Skarshewski A."/>
            <person name="Chaumeil P.A."/>
            <person name="Hugenholtz P."/>
        </authorList>
    </citation>
    <scope>NUCLEOTIDE SEQUENCE [LARGE SCALE GENOMIC DNA]</scope>
    <source>
        <strain evidence="6">UBA10378</strain>
        <strain evidence="5">UBA8557</strain>
    </source>
</reference>
<sequence>MSHRIVLASGSQSRRAVLAAAGVEAETIKPNVDEDAAKASFRASDMKVRDQAMQLAELKSVKISMREQGLVIGCDQMLSLDGGPFDKPVDLDDARNHLKKLSGKSHILETAIVISENGKPVWRHLARPKLTVRKLSDEFIDTYVDTIGDPLLSTVGAYQLEGLGAQLFTRIDGDYFTILGLPLLPLLDYLRTRGVLMS</sequence>
<protein>
    <recommendedName>
        <fullName evidence="4">Nucleoside triphosphate pyrophosphatase</fullName>
        <ecNumber evidence="4">3.6.1.9</ecNumber>
    </recommendedName>
    <alternativeName>
        <fullName evidence="4">Nucleotide pyrophosphatase</fullName>
        <shortName evidence="4">Nucleotide PPase</shortName>
    </alternativeName>
</protein>
<dbReference type="STRING" id="1280948.HY36_14850"/>
<dbReference type="InterPro" id="IPR029001">
    <property type="entry name" value="ITPase-like_fam"/>
</dbReference>
<keyword evidence="4" id="KW-0963">Cytoplasm</keyword>
<dbReference type="InterPro" id="IPR003697">
    <property type="entry name" value="Maf-like"/>
</dbReference>
<dbReference type="EC" id="3.6.1.9" evidence="4"/>
<keyword evidence="2 4" id="KW-0378">Hydrolase</keyword>
<evidence type="ECO:0000313" key="5">
    <source>
        <dbReference type="EMBL" id="HAE93181.1"/>
    </source>
</evidence>
<evidence type="ECO:0000256" key="2">
    <source>
        <dbReference type="ARBA" id="ARBA00022801"/>
    </source>
</evidence>
<evidence type="ECO:0000313" key="6">
    <source>
        <dbReference type="EMBL" id="HBQ47278.1"/>
    </source>
</evidence>
<feature type="active site" description="Proton acceptor" evidence="4">
    <location>
        <position position="75"/>
    </location>
</feature>
<evidence type="ECO:0000313" key="9">
    <source>
        <dbReference type="Proteomes" id="UP000259173"/>
    </source>
</evidence>
<dbReference type="EMBL" id="DMBR01000039">
    <property type="protein sequence ID" value="HAE93181.1"/>
    <property type="molecule type" value="Genomic_DNA"/>
</dbReference>
<reference evidence="7 8" key="1">
    <citation type="journal article" date="2014" name="Antonie Van Leeuwenhoek">
        <title>Hyphomonas beringensis sp. nov. and Hyphomonas chukchiensis sp. nov., isolated from surface seawater of the Bering Sea and Chukchi Sea.</title>
        <authorList>
            <person name="Li C."/>
            <person name="Lai Q."/>
            <person name="Li G."/>
            <person name="Dong C."/>
            <person name="Wang J."/>
            <person name="Liao Y."/>
            <person name="Shao Z."/>
        </authorList>
    </citation>
    <scope>NUCLEOTIDE SEQUENCE [LARGE SCALE GENOMIC DNA]</scope>
    <source>
        <strain evidence="7 8">22II1-22F38</strain>
    </source>
</reference>
<keyword evidence="8" id="KW-1185">Reference proteome</keyword>
<dbReference type="OrthoDB" id="9813962at2"/>
<dbReference type="PATRIC" id="fig|1280948.3.peg.1205"/>
<organism evidence="7 8">
    <name type="scientific">Hyphomonas atlantica</name>
    <dbReference type="NCBI Taxonomy" id="1280948"/>
    <lineage>
        <taxon>Bacteria</taxon>
        <taxon>Pseudomonadati</taxon>
        <taxon>Pseudomonadota</taxon>
        <taxon>Alphaproteobacteria</taxon>
        <taxon>Hyphomonadales</taxon>
        <taxon>Hyphomonadaceae</taxon>
        <taxon>Hyphomonas</taxon>
    </lineage>
</organism>
<comment type="function">
    <text evidence="4">Nucleoside triphosphate pyrophosphatase. May have a dual role in cell division arrest and in preventing the incorporation of modified nucleotides into cellular nucleic acids.</text>
</comment>
<dbReference type="HAMAP" id="MF_00528">
    <property type="entry name" value="Maf"/>
    <property type="match status" value="1"/>
</dbReference>
<comment type="subcellular location">
    <subcellularLocation>
        <location evidence="4">Cytoplasm</location>
    </subcellularLocation>
</comment>
<dbReference type="eggNOG" id="COG0424">
    <property type="taxonomic scope" value="Bacteria"/>
</dbReference>
<dbReference type="GO" id="GO:0047429">
    <property type="term" value="F:nucleoside triphosphate diphosphatase activity"/>
    <property type="evidence" value="ECO:0007669"/>
    <property type="project" value="UniProtKB-EC"/>
</dbReference>
<dbReference type="GO" id="GO:0009117">
    <property type="term" value="P:nucleotide metabolic process"/>
    <property type="evidence" value="ECO:0007669"/>
    <property type="project" value="UniProtKB-KW"/>
</dbReference>
<dbReference type="Pfam" id="PF02545">
    <property type="entry name" value="Maf"/>
    <property type="match status" value="1"/>
</dbReference>
<comment type="cofactor">
    <cofactor evidence="1 4">
        <name>a divalent metal cation</name>
        <dbReference type="ChEBI" id="CHEBI:60240"/>
    </cofactor>
</comment>
<dbReference type="EMBL" id="AWFH01000006">
    <property type="protein sequence ID" value="KCZ63572.1"/>
    <property type="molecule type" value="Genomic_DNA"/>
</dbReference>
<dbReference type="PANTHER" id="PTHR43213:SF5">
    <property type="entry name" value="BIFUNCTIONAL DTTP_UTP PYROPHOSPHATASE_METHYLTRANSFERASE PROTEIN-RELATED"/>
    <property type="match status" value="1"/>
</dbReference>
<dbReference type="Gene3D" id="3.90.950.10">
    <property type="match status" value="1"/>
</dbReference>
<keyword evidence="3 4" id="KW-0546">Nucleotide metabolism</keyword>
<dbReference type="PANTHER" id="PTHR43213">
    <property type="entry name" value="BIFUNCTIONAL DTTP/UTP PYROPHOSPHATASE/METHYLTRANSFERASE PROTEIN-RELATED"/>
    <property type="match status" value="1"/>
</dbReference>